<dbReference type="EMBL" id="LAZR01015179">
    <property type="protein sequence ID" value="KKM14299.1"/>
    <property type="molecule type" value="Genomic_DNA"/>
</dbReference>
<proteinExistence type="predicted"/>
<dbReference type="AlphaFoldDB" id="A0A0F9I3S5"/>
<accession>A0A0F9I3S5</accession>
<organism evidence="1">
    <name type="scientific">marine sediment metagenome</name>
    <dbReference type="NCBI Taxonomy" id="412755"/>
    <lineage>
        <taxon>unclassified sequences</taxon>
        <taxon>metagenomes</taxon>
        <taxon>ecological metagenomes</taxon>
    </lineage>
</organism>
<protein>
    <submittedName>
        <fullName evidence="1">Uncharacterized protein</fullName>
    </submittedName>
</protein>
<comment type="caution">
    <text evidence="1">The sequence shown here is derived from an EMBL/GenBank/DDBJ whole genome shotgun (WGS) entry which is preliminary data.</text>
</comment>
<name>A0A0F9I3S5_9ZZZZ</name>
<evidence type="ECO:0000313" key="1">
    <source>
        <dbReference type="EMBL" id="KKM14299.1"/>
    </source>
</evidence>
<gene>
    <name evidence="1" type="ORF">LCGC14_1707550</name>
</gene>
<reference evidence="1" key="1">
    <citation type="journal article" date="2015" name="Nature">
        <title>Complex archaea that bridge the gap between prokaryotes and eukaryotes.</title>
        <authorList>
            <person name="Spang A."/>
            <person name="Saw J.H."/>
            <person name="Jorgensen S.L."/>
            <person name="Zaremba-Niedzwiedzka K."/>
            <person name="Martijn J."/>
            <person name="Lind A.E."/>
            <person name="van Eijk R."/>
            <person name="Schleper C."/>
            <person name="Guy L."/>
            <person name="Ettema T.J."/>
        </authorList>
    </citation>
    <scope>NUCLEOTIDE SEQUENCE</scope>
</reference>
<sequence>FFFYSYIIFLPIVFLCTKIKRGPKIYPKKYPKIIAINAVNRLIIDESTAKLMGNNKRNPGTVGKAKKRITKTIIIEKIKIISDFKYFEKAINLTLPYLN</sequence>
<feature type="non-terminal residue" evidence="1">
    <location>
        <position position="1"/>
    </location>
</feature>